<dbReference type="SUPFAM" id="SSF81383">
    <property type="entry name" value="F-box domain"/>
    <property type="match status" value="1"/>
</dbReference>
<evidence type="ECO:0000256" key="1">
    <source>
        <dbReference type="SAM" id="MobiDB-lite"/>
    </source>
</evidence>
<feature type="region of interest" description="Disordered" evidence="1">
    <location>
        <begin position="168"/>
        <end position="190"/>
    </location>
</feature>
<feature type="compositionally biased region" description="Polar residues" evidence="1">
    <location>
        <begin position="181"/>
        <end position="190"/>
    </location>
</feature>
<name>A0A8H5JLK1_9HYPO</name>
<evidence type="ECO:0000313" key="3">
    <source>
        <dbReference type="EMBL" id="KAF5557685.1"/>
    </source>
</evidence>
<protein>
    <recommendedName>
        <fullName evidence="2">F-box domain-containing protein</fullName>
    </recommendedName>
</protein>
<dbReference type="AlphaFoldDB" id="A0A8H5JLK1"/>
<dbReference type="EMBL" id="JAAOAM010000016">
    <property type="protein sequence ID" value="KAF5557685.1"/>
    <property type="molecule type" value="Genomic_DNA"/>
</dbReference>
<evidence type="ECO:0000259" key="2">
    <source>
        <dbReference type="PROSITE" id="PS50181"/>
    </source>
</evidence>
<feature type="compositionally biased region" description="Low complexity" evidence="1">
    <location>
        <begin position="170"/>
        <end position="180"/>
    </location>
</feature>
<feature type="domain" description="F-box" evidence="2">
    <location>
        <begin position="4"/>
        <end position="49"/>
    </location>
</feature>
<comment type="caution">
    <text evidence="3">The sequence shown here is derived from an EMBL/GenBank/DDBJ whole genome shotgun (WGS) entry which is preliminary data.</text>
</comment>
<keyword evidence="4" id="KW-1185">Reference proteome</keyword>
<dbReference type="CDD" id="cd09917">
    <property type="entry name" value="F-box_SF"/>
    <property type="match status" value="1"/>
</dbReference>
<dbReference type="PROSITE" id="PS50181">
    <property type="entry name" value="FBOX"/>
    <property type="match status" value="1"/>
</dbReference>
<gene>
    <name evidence="3" type="ORF">FMEXI_654</name>
</gene>
<organism evidence="3 4">
    <name type="scientific">Fusarium mexicanum</name>
    <dbReference type="NCBI Taxonomy" id="751941"/>
    <lineage>
        <taxon>Eukaryota</taxon>
        <taxon>Fungi</taxon>
        <taxon>Dikarya</taxon>
        <taxon>Ascomycota</taxon>
        <taxon>Pezizomycotina</taxon>
        <taxon>Sordariomycetes</taxon>
        <taxon>Hypocreomycetidae</taxon>
        <taxon>Hypocreales</taxon>
        <taxon>Nectriaceae</taxon>
        <taxon>Fusarium</taxon>
        <taxon>Fusarium fujikuroi species complex</taxon>
    </lineage>
</organism>
<dbReference type="Proteomes" id="UP000522262">
    <property type="component" value="Unassembled WGS sequence"/>
</dbReference>
<sequence>MATATRAHHLPPETIGNVISFLPQADLKNLRLVDHRFSTLATRRLFRRTRLLARAKDNNDPQRFIQLANSEFSGFVREVSCDVSSIVHNGFYYMEKYQFEFLPVFWDALPLLGHFRNMQTLHLCFDANSTPQVHEAGSTEFRKRVMKTIFRILTGTLTTEVSNTTQDALSSASTEISSSSTPDPITQEGSWTDVNESSVTIVTGGETEMTSLWWHQIIWQIRNSMLNLKRFCVSRLPGTRHAYPQFLRMIRSNPSFRGYETFRDEHIHEYMDSWSKFEAFNKHVCRPWNEAFQHYTYITPIELSLESDVSRPCFSGLAAKFIMCYSVIDYVSQDTTDLEQTSYERAPVDEEADPELGNRNNWARIQVFILNCMLSKRSQKQHVLAEELRLVPMMGPHSTMEYMERVLRPLLTHDELLFLKSISS</sequence>
<proteinExistence type="predicted"/>
<dbReference type="InterPro" id="IPR036047">
    <property type="entry name" value="F-box-like_dom_sf"/>
</dbReference>
<evidence type="ECO:0000313" key="4">
    <source>
        <dbReference type="Proteomes" id="UP000522262"/>
    </source>
</evidence>
<reference evidence="3 4" key="1">
    <citation type="submission" date="2020-05" db="EMBL/GenBank/DDBJ databases">
        <title>Identification and distribution of gene clusters putatively required for synthesis of sphingolipid metabolism inhibitors in phylogenetically diverse species of the filamentous fungus Fusarium.</title>
        <authorList>
            <person name="Kim H.-S."/>
            <person name="Busman M."/>
            <person name="Brown D.W."/>
            <person name="Divon H."/>
            <person name="Uhlig S."/>
            <person name="Proctor R.H."/>
        </authorList>
    </citation>
    <scope>NUCLEOTIDE SEQUENCE [LARGE SCALE GENOMIC DNA]</scope>
    <source>
        <strain evidence="3 4">NRRL 53147</strain>
    </source>
</reference>
<dbReference type="InterPro" id="IPR001810">
    <property type="entry name" value="F-box_dom"/>
</dbReference>
<accession>A0A8H5JLK1</accession>